<evidence type="ECO:0000313" key="4">
    <source>
        <dbReference type="EMBL" id="AIG64255.1"/>
    </source>
</evidence>
<name>A0ABN4DCV2_9CORY</name>
<accession>A0ABN4DCV2</accession>
<organism evidence="4 5">
    <name type="scientific">Corynebacterium atypicum</name>
    <dbReference type="NCBI Taxonomy" id="191610"/>
    <lineage>
        <taxon>Bacteria</taxon>
        <taxon>Bacillati</taxon>
        <taxon>Actinomycetota</taxon>
        <taxon>Actinomycetes</taxon>
        <taxon>Mycobacteriales</taxon>
        <taxon>Corynebacteriaceae</taxon>
        <taxon>Corynebacterium</taxon>
    </lineage>
</organism>
<dbReference type="InterPro" id="IPR002410">
    <property type="entry name" value="Peptidase_S33"/>
</dbReference>
<dbReference type="InterPro" id="IPR051601">
    <property type="entry name" value="Serine_prot/Carboxylest_S33"/>
</dbReference>
<keyword evidence="4" id="KW-0031">Aminopeptidase</keyword>
<keyword evidence="4" id="KW-0645">Protease</keyword>
<dbReference type="InterPro" id="IPR029058">
    <property type="entry name" value="AB_hydrolase_fold"/>
</dbReference>
<proteinExistence type="inferred from homology"/>
<feature type="domain" description="AB hydrolase-1" evidence="3">
    <location>
        <begin position="50"/>
        <end position="198"/>
    </location>
</feature>
<dbReference type="Proteomes" id="UP000028504">
    <property type="component" value="Chromosome"/>
</dbReference>
<protein>
    <submittedName>
        <fullName evidence="4">Aminopeptidase</fullName>
    </submittedName>
</protein>
<dbReference type="EMBL" id="CP008944">
    <property type="protein sequence ID" value="AIG64255.1"/>
    <property type="molecule type" value="Genomic_DNA"/>
</dbReference>
<dbReference type="PANTHER" id="PTHR43248">
    <property type="entry name" value="2-SUCCINYL-6-HYDROXY-2,4-CYCLOHEXADIENE-1-CARBOXYLATE SYNTHASE"/>
    <property type="match status" value="1"/>
</dbReference>
<dbReference type="InterPro" id="IPR000073">
    <property type="entry name" value="AB_hydrolase_1"/>
</dbReference>
<keyword evidence="2" id="KW-0378">Hydrolase</keyword>
<evidence type="ECO:0000256" key="1">
    <source>
        <dbReference type="ARBA" id="ARBA00010088"/>
    </source>
</evidence>
<evidence type="ECO:0000256" key="2">
    <source>
        <dbReference type="ARBA" id="ARBA00022801"/>
    </source>
</evidence>
<dbReference type="GO" id="GO:0004177">
    <property type="term" value="F:aminopeptidase activity"/>
    <property type="evidence" value="ECO:0007669"/>
    <property type="project" value="UniProtKB-KW"/>
</dbReference>
<dbReference type="Gene3D" id="3.40.50.1820">
    <property type="entry name" value="alpha/beta hydrolase"/>
    <property type="match status" value="1"/>
</dbReference>
<reference evidence="4 5" key="1">
    <citation type="submission" date="2014-07" db="EMBL/GenBank/DDBJ databases">
        <title>Complete genome sequence of Corynebacterium atypicum DSM 44849: identifiction of the mycolic acid biosynthesis genes.</title>
        <authorList>
            <person name="Tippelt A."/>
            <person name="Mollmann S."/>
            <person name="Albersmeier A."/>
            <person name="Jaenicke S."/>
            <person name="Ruckert C."/>
            <person name="Tauch A."/>
        </authorList>
    </citation>
    <scope>NUCLEOTIDE SEQUENCE [LARGE SCALE GENOMIC DNA]</scope>
    <source>
        <strain evidence="4 5">R2070</strain>
    </source>
</reference>
<dbReference type="Pfam" id="PF00561">
    <property type="entry name" value="Abhydrolase_1"/>
    <property type="match status" value="1"/>
</dbReference>
<evidence type="ECO:0000259" key="3">
    <source>
        <dbReference type="Pfam" id="PF00561"/>
    </source>
</evidence>
<comment type="similarity">
    <text evidence="1">Belongs to the peptidase S33 family.</text>
</comment>
<evidence type="ECO:0000313" key="5">
    <source>
        <dbReference type="Proteomes" id="UP000028504"/>
    </source>
</evidence>
<gene>
    <name evidence="4" type="ORF">CATYP_06085</name>
</gene>
<dbReference type="PANTHER" id="PTHR43248:SF2">
    <property type="entry name" value="PROLYL AMINOPEPTIDASE"/>
    <property type="match status" value="1"/>
</dbReference>
<dbReference type="SUPFAM" id="SSF53474">
    <property type="entry name" value="alpha/beta-Hydrolases"/>
    <property type="match status" value="1"/>
</dbReference>
<keyword evidence="5" id="KW-1185">Reference proteome</keyword>
<dbReference type="PRINTS" id="PR00793">
    <property type="entry name" value="PROAMNOPTASE"/>
</dbReference>
<dbReference type="RefSeq" id="WP_038605743.1">
    <property type="nucleotide sequence ID" value="NZ_CP008944.1"/>
</dbReference>
<sequence length="413" mass="45009">MTECVTTTYMGTRRLDSHRISCRLTTDPTDTRTIDVFARVITPRGGEDLPLLVFLQGGPGDESPALFPGWMATALERYRVVLLDQRGTGKSTPVTGGTAGLGGVPKAEYLTHLRADGIVRDCEAMREHLGAKTWSVLGQSFGGFTLVHYLSVHPESIDQAFFTGGLAPIGHSAEEIYQTTYAELQRKSEEYYARFPQHRQAMAQLVELADAGKLVLPSGEVASVSRVRSLGHLLGSNDGWLTLYNLLDQDPQSRAFAYDFAAAMPFAGRNPLYFVFHESSMADGVVTDWAAERVLPEAFKKDPTLLTGEHVFSEWLDTVPELQAWKDVALELAGVQWPSLYDAAALEGSQARGAAAVYARDAYVPLEFSLETASHLPGVAPWITSEFEHNGLRASGGKVLGGLFELASGARVR</sequence>